<proteinExistence type="predicted"/>
<dbReference type="Gene3D" id="3.30.565.10">
    <property type="entry name" value="Histidine kinase-like ATPase, C-terminal domain"/>
    <property type="match status" value="1"/>
</dbReference>
<reference evidence="15" key="1">
    <citation type="submission" date="2017-09" db="EMBL/GenBank/DDBJ databases">
        <title>Genome sequence of Nannocystis excedens DSM 71.</title>
        <authorList>
            <person name="Blom J."/>
        </authorList>
    </citation>
    <scope>NUCLEOTIDE SEQUENCE [LARGE SCALE GENOMIC DNA]</scope>
    <source>
        <strain evidence="15">type strain: E19</strain>
    </source>
</reference>
<evidence type="ECO:0000313" key="15">
    <source>
        <dbReference type="Proteomes" id="UP000223606"/>
    </source>
</evidence>
<dbReference type="InterPro" id="IPR003594">
    <property type="entry name" value="HATPase_dom"/>
</dbReference>
<dbReference type="InterPro" id="IPR005467">
    <property type="entry name" value="His_kinase_dom"/>
</dbReference>
<dbReference type="PROSITE" id="PS50109">
    <property type="entry name" value="HIS_KIN"/>
    <property type="match status" value="1"/>
</dbReference>
<evidence type="ECO:0000256" key="2">
    <source>
        <dbReference type="ARBA" id="ARBA00004370"/>
    </source>
</evidence>
<organism evidence="14 15">
    <name type="scientific">Hartmannibacter diazotrophicus</name>
    <dbReference type="NCBI Taxonomy" id="1482074"/>
    <lineage>
        <taxon>Bacteria</taxon>
        <taxon>Pseudomonadati</taxon>
        <taxon>Pseudomonadota</taxon>
        <taxon>Alphaproteobacteria</taxon>
        <taxon>Hyphomicrobiales</taxon>
        <taxon>Pleomorphomonadaceae</taxon>
        <taxon>Hartmannibacter</taxon>
    </lineage>
</organism>
<sequence>MNRTFSITSRLAVATAFVLSLGGIGIAVAAYAYGQQAANAAYDRMLAGAAFEISRAMAVNDGRLEVDLPISAFELLSLAPDDRIVYRVIGADGRTVTGQDWAPRPKDHTEEMTFFSTDHGGERFRLASLDRPFSERSYRGDVTVVVGHTTRARDALTWDITAKALTIGLVAGLIVTGIAIFAVRSALRPLTVIETALIERDPMDLSALNVSTPREVRTIIEAINRFMSRLAQRVATMQNLIGDASHQLKTPIAALRLQAELALQEDNPERMKTALRKIHGRAVNLSRLAEQMLSQAMIMHRADTAPQVVVDLREVAITVTEDADHAAASGGATPLRLDLPEEPVPVRGDGPSLVEATKNLVNNAYRYGRPPYVLAVRADGVKGLADIVVIDHGDGFEEAFGEGARARFASHAGAHPDSAGLGLAIVEAVANAHRGRLDFVRRGDGAFEARLECPLAAEEAA</sequence>
<keyword evidence="6 11" id="KW-0812">Transmembrane</keyword>
<dbReference type="InterPro" id="IPR036097">
    <property type="entry name" value="HisK_dim/P_sf"/>
</dbReference>
<dbReference type="GO" id="GO:0005886">
    <property type="term" value="C:plasma membrane"/>
    <property type="evidence" value="ECO:0007669"/>
    <property type="project" value="TreeGrafter"/>
</dbReference>
<dbReference type="EC" id="2.7.13.3" evidence="3"/>
<dbReference type="CDD" id="cd00082">
    <property type="entry name" value="HisKA"/>
    <property type="match status" value="1"/>
</dbReference>
<feature type="domain" description="HAMP" evidence="13">
    <location>
        <begin position="184"/>
        <end position="235"/>
    </location>
</feature>
<feature type="region of interest" description="Disordered" evidence="10">
    <location>
        <begin position="327"/>
        <end position="350"/>
    </location>
</feature>
<dbReference type="Pfam" id="PF00512">
    <property type="entry name" value="HisKA"/>
    <property type="match status" value="1"/>
</dbReference>
<feature type="transmembrane region" description="Helical" evidence="11">
    <location>
        <begin position="164"/>
        <end position="183"/>
    </location>
</feature>
<evidence type="ECO:0000256" key="9">
    <source>
        <dbReference type="ARBA" id="ARBA00023012"/>
    </source>
</evidence>
<accession>A0A2C9D4K0</accession>
<dbReference type="GO" id="GO:0000155">
    <property type="term" value="F:phosphorelay sensor kinase activity"/>
    <property type="evidence" value="ECO:0007669"/>
    <property type="project" value="InterPro"/>
</dbReference>
<evidence type="ECO:0000256" key="8">
    <source>
        <dbReference type="ARBA" id="ARBA00022989"/>
    </source>
</evidence>
<feature type="domain" description="Histidine kinase" evidence="12">
    <location>
        <begin position="243"/>
        <end position="457"/>
    </location>
</feature>
<name>A0A2C9D4K0_9HYPH</name>
<protein>
    <recommendedName>
        <fullName evidence="3">histidine kinase</fullName>
        <ecNumber evidence="3">2.7.13.3</ecNumber>
    </recommendedName>
</protein>
<dbReference type="PANTHER" id="PTHR45436">
    <property type="entry name" value="SENSOR HISTIDINE KINASE YKOH"/>
    <property type="match status" value="1"/>
</dbReference>
<dbReference type="AlphaFoldDB" id="A0A2C9D4K0"/>
<dbReference type="InterPro" id="IPR003661">
    <property type="entry name" value="HisK_dim/P_dom"/>
</dbReference>
<dbReference type="Proteomes" id="UP000223606">
    <property type="component" value="Chromosome 1"/>
</dbReference>
<evidence type="ECO:0000256" key="3">
    <source>
        <dbReference type="ARBA" id="ARBA00012438"/>
    </source>
</evidence>
<dbReference type="PROSITE" id="PS50885">
    <property type="entry name" value="HAMP"/>
    <property type="match status" value="1"/>
</dbReference>
<evidence type="ECO:0000256" key="4">
    <source>
        <dbReference type="ARBA" id="ARBA00022553"/>
    </source>
</evidence>
<dbReference type="KEGG" id="hdi:HDIA_1568"/>
<dbReference type="SUPFAM" id="SSF55874">
    <property type="entry name" value="ATPase domain of HSP90 chaperone/DNA topoisomerase II/histidine kinase"/>
    <property type="match status" value="1"/>
</dbReference>
<dbReference type="Gene3D" id="1.10.287.130">
    <property type="match status" value="1"/>
</dbReference>
<comment type="subcellular location">
    <subcellularLocation>
        <location evidence="2">Membrane</location>
    </subcellularLocation>
</comment>
<keyword evidence="4" id="KW-0597">Phosphoprotein</keyword>
<evidence type="ECO:0000259" key="13">
    <source>
        <dbReference type="PROSITE" id="PS50885"/>
    </source>
</evidence>
<keyword evidence="8 11" id="KW-1133">Transmembrane helix</keyword>
<dbReference type="SMART" id="SM00387">
    <property type="entry name" value="HATPase_c"/>
    <property type="match status" value="1"/>
</dbReference>
<evidence type="ECO:0000256" key="10">
    <source>
        <dbReference type="SAM" id="MobiDB-lite"/>
    </source>
</evidence>
<evidence type="ECO:0000313" key="14">
    <source>
        <dbReference type="EMBL" id="SON55109.1"/>
    </source>
</evidence>
<evidence type="ECO:0000256" key="7">
    <source>
        <dbReference type="ARBA" id="ARBA00022777"/>
    </source>
</evidence>
<evidence type="ECO:0000256" key="6">
    <source>
        <dbReference type="ARBA" id="ARBA00022692"/>
    </source>
</evidence>
<evidence type="ECO:0000256" key="5">
    <source>
        <dbReference type="ARBA" id="ARBA00022679"/>
    </source>
</evidence>
<keyword evidence="9" id="KW-0902">Two-component regulatory system</keyword>
<keyword evidence="11" id="KW-0472">Membrane</keyword>
<dbReference type="InterPro" id="IPR003660">
    <property type="entry name" value="HAMP_dom"/>
</dbReference>
<keyword evidence="15" id="KW-1185">Reference proteome</keyword>
<dbReference type="InterPro" id="IPR036890">
    <property type="entry name" value="HATPase_C_sf"/>
</dbReference>
<dbReference type="EMBL" id="LT960614">
    <property type="protein sequence ID" value="SON55109.1"/>
    <property type="molecule type" value="Genomic_DNA"/>
</dbReference>
<dbReference type="InterPro" id="IPR013727">
    <property type="entry name" value="2CSK_N"/>
</dbReference>
<gene>
    <name evidence="14" type="primary">qseC_1</name>
    <name evidence="14" type="ORF">HDIA_1568</name>
</gene>
<dbReference type="SMART" id="SM00388">
    <property type="entry name" value="HisKA"/>
    <property type="match status" value="1"/>
</dbReference>
<evidence type="ECO:0000256" key="1">
    <source>
        <dbReference type="ARBA" id="ARBA00000085"/>
    </source>
</evidence>
<dbReference type="SUPFAM" id="SSF47384">
    <property type="entry name" value="Homodimeric domain of signal transducing histidine kinase"/>
    <property type="match status" value="1"/>
</dbReference>
<evidence type="ECO:0000259" key="12">
    <source>
        <dbReference type="PROSITE" id="PS50109"/>
    </source>
</evidence>
<dbReference type="InterPro" id="IPR050428">
    <property type="entry name" value="TCS_sensor_his_kinase"/>
</dbReference>
<dbReference type="RefSeq" id="WP_099555672.1">
    <property type="nucleotide sequence ID" value="NZ_LT960614.1"/>
</dbReference>
<evidence type="ECO:0000256" key="11">
    <source>
        <dbReference type="SAM" id="Phobius"/>
    </source>
</evidence>
<dbReference type="Pfam" id="PF02518">
    <property type="entry name" value="HATPase_c"/>
    <property type="match status" value="1"/>
</dbReference>
<dbReference type="PANTHER" id="PTHR45436:SF1">
    <property type="entry name" value="SENSOR PROTEIN QSEC"/>
    <property type="match status" value="1"/>
</dbReference>
<dbReference type="Pfam" id="PF08521">
    <property type="entry name" value="2CSK_N"/>
    <property type="match status" value="1"/>
</dbReference>
<dbReference type="OrthoDB" id="8673316at2"/>
<keyword evidence="7" id="KW-0418">Kinase</keyword>
<keyword evidence="5 14" id="KW-0808">Transferase</keyword>
<comment type="catalytic activity">
    <reaction evidence="1">
        <text>ATP + protein L-histidine = ADP + protein N-phospho-L-histidine.</text>
        <dbReference type="EC" id="2.7.13.3"/>
    </reaction>
</comment>